<feature type="compositionally biased region" description="Low complexity" evidence="1">
    <location>
        <begin position="92"/>
        <end position="117"/>
    </location>
</feature>
<dbReference type="InterPro" id="IPR036366">
    <property type="entry name" value="PGBDSf"/>
</dbReference>
<dbReference type="InterPro" id="IPR002477">
    <property type="entry name" value="Peptidoglycan-bd-like"/>
</dbReference>
<dbReference type="AlphaFoldDB" id="A0A245ZMK0"/>
<feature type="region of interest" description="Disordered" evidence="1">
    <location>
        <begin position="61"/>
        <end position="124"/>
    </location>
</feature>
<accession>A0A245ZMK0</accession>
<gene>
    <name evidence="4" type="ORF">SPMU_19550</name>
</gene>
<feature type="domain" description="N-acetylmuramidase" evidence="3">
    <location>
        <begin position="144"/>
        <end position="310"/>
    </location>
</feature>
<dbReference type="InterPro" id="IPR024408">
    <property type="entry name" value="Muramidase"/>
</dbReference>
<keyword evidence="5" id="KW-1185">Reference proteome</keyword>
<dbReference type="EMBL" id="NBBJ01000002">
    <property type="protein sequence ID" value="OWK30963.1"/>
    <property type="molecule type" value="Genomic_DNA"/>
</dbReference>
<dbReference type="InterPro" id="IPR036365">
    <property type="entry name" value="PGBD-like_sf"/>
</dbReference>
<protein>
    <submittedName>
        <fullName evidence="4">Putative peptidoglycan binding domain protein</fullName>
    </submittedName>
</protein>
<sequence>MAIASAVGPRRPNRKSDVTTVQQLLNRSGSGAALKVDGLFGPRTAAAITNYQSKVLRFSRPDGVVDPGGPTLTRLSRQHNGNTTPSRPIPRRAPAAPTRAAPPTTANTPATGAGTSPVRTGGAMGPGGLSEETYVDMAARLGCEVAAIKAVVECEVAIRGPFDAQGRPTILFERHKFHHHTNGRYDRSHPDISNPNWGGYGKFSEQYPKLERAMALNHAAGLKSCSWGAFQILGENHVQAGHATVDSFVAAMRRGILPQAEAFVAFVLADSRLRSALRQRNWATFARIYNGPGYKKNDYDGKMRANYQKHAK</sequence>
<dbReference type="Pfam" id="PF11860">
    <property type="entry name" value="Muramidase"/>
    <property type="match status" value="1"/>
</dbReference>
<dbReference type="Gene3D" id="1.10.101.10">
    <property type="entry name" value="PGBD-like superfamily/PGBD"/>
    <property type="match status" value="1"/>
</dbReference>
<dbReference type="OrthoDB" id="1523598at2"/>
<name>A0A245ZMK0_9SPHN</name>
<organism evidence="4 5">
    <name type="scientific">Sphingomonas mucosissima</name>
    <dbReference type="NCBI Taxonomy" id="370959"/>
    <lineage>
        <taxon>Bacteria</taxon>
        <taxon>Pseudomonadati</taxon>
        <taxon>Pseudomonadota</taxon>
        <taxon>Alphaproteobacteria</taxon>
        <taxon>Sphingomonadales</taxon>
        <taxon>Sphingomonadaceae</taxon>
        <taxon>Sphingomonas</taxon>
    </lineage>
</organism>
<proteinExistence type="predicted"/>
<dbReference type="RefSeq" id="WP_088333622.1">
    <property type="nucleotide sequence ID" value="NZ_NBBJ01000002.1"/>
</dbReference>
<evidence type="ECO:0000313" key="4">
    <source>
        <dbReference type="EMBL" id="OWK30963.1"/>
    </source>
</evidence>
<dbReference type="Pfam" id="PF01471">
    <property type="entry name" value="PG_binding_1"/>
    <property type="match status" value="1"/>
</dbReference>
<reference evidence="4 5" key="1">
    <citation type="submission" date="2017-03" db="EMBL/GenBank/DDBJ databases">
        <title>Genome sequence of Sphingomonas mucosissima DSM 17494.</title>
        <authorList>
            <person name="Poehlein A."/>
            <person name="Wuebbeler J.H."/>
            <person name="Steinbuechel A."/>
            <person name="Daniel R."/>
        </authorList>
    </citation>
    <scope>NUCLEOTIDE SEQUENCE [LARGE SCALE GENOMIC DNA]</scope>
    <source>
        <strain evidence="4 5">DSM 17494</strain>
    </source>
</reference>
<dbReference type="SUPFAM" id="SSF47090">
    <property type="entry name" value="PGBD-like"/>
    <property type="match status" value="1"/>
</dbReference>
<comment type="caution">
    <text evidence="4">The sequence shown here is derived from an EMBL/GenBank/DDBJ whole genome shotgun (WGS) entry which is preliminary data.</text>
</comment>
<evidence type="ECO:0000313" key="5">
    <source>
        <dbReference type="Proteomes" id="UP000197783"/>
    </source>
</evidence>
<dbReference type="Proteomes" id="UP000197783">
    <property type="component" value="Unassembled WGS sequence"/>
</dbReference>
<evidence type="ECO:0000259" key="3">
    <source>
        <dbReference type="Pfam" id="PF11860"/>
    </source>
</evidence>
<feature type="domain" description="Peptidoglycan binding-like" evidence="2">
    <location>
        <begin position="15"/>
        <end position="67"/>
    </location>
</feature>
<evidence type="ECO:0000256" key="1">
    <source>
        <dbReference type="SAM" id="MobiDB-lite"/>
    </source>
</evidence>
<feature type="compositionally biased region" description="Polar residues" evidence="1">
    <location>
        <begin position="73"/>
        <end position="82"/>
    </location>
</feature>
<evidence type="ECO:0000259" key="2">
    <source>
        <dbReference type="Pfam" id="PF01471"/>
    </source>
</evidence>